<name>C4WXA4_ACYPI</name>
<dbReference type="EMBL" id="AK342531">
    <property type="protein sequence ID" value="BAH72524.1"/>
    <property type="molecule type" value="mRNA"/>
</dbReference>
<dbReference type="OrthoDB" id="308383at2759"/>
<accession>C4WXA4</accession>
<keyword evidence="3" id="KW-1185">Reference proteome</keyword>
<dbReference type="KEGG" id="api:100164268"/>
<protein>
    <submittedName>
        <fullName evidence="1">ACYPI005298 protein</fullName>
    </submittedName>
</protein>
<evidence type="ECO:0000313" key="3">
    <source>
        <dbReference type="Proteomes" id="UP000007819"/>
    </source>
</evidence>
<sequence length="118" mass="13473">MGKSRFLGKPPKTRCQRTMIRVGVSSDFVDVEAKNARLISIALNVFRTTFEKDGEQQEFTGFSNTDCDEIADKLRMRETCDRNAAPYDQQSKYSTDTVVGSPFNHVHNFVVKNAYHFN</sequence>
<proteinExistence type="evidence at transcript level"/>
<dbReference type="Proteomes" id="UP000007819">
    <property type="component" value="Chromosome A2"/>
</dbReference>
<reference evidence="3" key="2">
    <citation type="submission" date="2010-06" db="EMBL/GenBank/DDBJ databases">
        <authorList>
            <person name="Jiang H."/>
            <person name="Abraham K."/>
            <person name="Ali S."/>
            <person name="Alsbrooks S.L."/>
            <person name="Anim B.N."/>
            <person name="Anosike U.S."/>
            <person name="Attaway T."/>
            <person name="Bandaranaike D.P."/>
            <person name="Battles P.K."/>
            <person name="Bell S.N."/>
            <person name="Bell A.V."/>
            <person name="Beltran B."/>
            <person name="Bickham C."/>
            <person name="Bustamante Y."/>
            <person name="Caleb T."/>
            <person name="Canada A."/>
            <person name="Cardenas V."/>
            <person name="Carter K."/>
            <person name="Chacko J."/>
            <person name="Chandrabose M.N."/>
            <person name="Chavez D."/>
            <person name="Chavez A."/>
            <person name="Chen L."/>
            <person name="Chu H.-S."/>
            <person name="Claassen K.J."/>
            <person name="Cockrell R."/>
            <person name="Collins M."/>
            <person name="Cooper J.A."/>
            <person name="Cree A."/>
            <person name="Curry S.M."/>
            <person name="Da Y."/>
            <person name="Dao M.D."/>
            <person name="Das B."/>
            <person name="Davila M.-L."/>
            <person name="Davy-Carroll L."/>
            <person name="Denson S."/>
            <person name="Dinh H."/>
            <person name="Ebong V.E."/>
            <person name="Edwards J.R."/>
            <person name="Egan A."/>
            <person name="El-Daye J."/>
            <person name="Escobedo L."/>
            <person name="Fernandez S."/>
            <person name="Fernando P.R."/>
            <person name="Flagg N."/>
            <person name="Forbes L.D."/>
            <person name="Fowler R.G."/>
            <person name="Fu Q."/>
            <person name="Gabisi R.A."/>
            <person name="Ganer J."/>
            <person name="Garbino Pronczuk A."/>
            <person name="Garcia R.M."/>
            <person name="Garner T."/>
            <person name="Garrett T.E."/>
            <person name="Gonzalez D.A."/>
            <person name="Hamid H."/>
            <person name="Hawkins E.S."/>
            <person name="Hirani K."/>
            <person name="Hogues M.E."/>
            <person name="Hollins B."/>
            <person name="Hsiao C.-H."/>
            <person name="Jabil R."/>
            <person name="James M.L."/>
            <person name="Jhangiani S.N."/>
            <person name="Johnson B."/>
            <person name="Johnson Q."/>
            <person name="Joshi V."/>
            <person name="Kalu J.B."/>
            <person name="Kam C."/>
            <person name="Kashfia A."/>
            <person name="Keebler J."/>
            <person name="Kisamo H."/>
            <person name="Kovar C.L."/>
            <person name="Lago L.A."/>
            <person name="Lai C.-Y."/>
            <person name="Laidlaw J."/>
            <person name="Lara F."/>
            <person name="Le T.-K."/>
            <person name="Lee S.L."/>
            <person name="Legall F.H."/>
            <person name="Lemon S.J."/>
            <person name="Lewis L.R."/>
            <person name="Li B."/>
            <person name="Liu Y."/>
            <person name="Liu Y.-S."/>
            <person name="Lopez J."/>
            <person name="Lozado R.J."/>
            <person name="Lu J."/>
            <person name="Madu R.C."/>
            <person name="Maheshwari M."/>
            <person name="Maheshwari R."/>
            <person name="Malloy K."/>
            <person name="Martinez E."/>
            <person name="Mathew T."/>
            <person name="Mercado I.C."/>
            <person name="Mercado C."/>
            <person name="Meyer B."/>
            <person name="Montgomery K."/>
            <person name="Morgan M.B."/>
            <person name="Munidasa M."/>
            <person name="Nazareth L.V."/>
            <person name="Nelson J."/>
            <person name="Ng B.M."/>
            <person name="Nguyen N.B."/>
            <person name="Nguyen P.Q."/>
            <person name="Nguyen T."/>
            <person name="Obregon M."/>
            <person name="Okwuonu G.O."/>
            <person name="Onwere C.G."/>
            <person name="Orozco G."/>
            <person name="Parra A."/>
            <person name="Patel S."/>
            <person name="Patil S."/>
            <person name="Perez A."/>
            <person name="Perez Y."/>
            <person name="Pham C."/>
            <person name="Primus E.L."/>
            <person name="Pu L.-L."/>
            <person name="Puazo M."/>
            <person name="Qin X."/>
            <person name="Quiroz J.B."/>
            <person name="Reese J."/>
            <person name="Richards S."/>
            <person name="Rives C.M."/>
            <person name="Robberts R."/>
            <person name="Ruiz S.J."/>
            <person name="Ruiz M.J."/>
            <person name="Santibanez J."/>
            <person name="Schneider B.W."/>
            <person name="Sisson I."/>
            <person name="Smith M."/>
            <person name="Sodergren E."/>
            <person name="Song X.-Z."/>
            <person name="Song B.B."/>
            <person name="Summersgill H."/>
            <person name="Thelus R."/>
            <person name="Thornton R.D."/>
            <person name="Trejos Z.Y."/>
            <person name="Usmani K."/>
            <person name="Vattathil S."/>
            <person name="Villasana D."/>
            <person name="Walker D.L."/>
            <person name="Wang S."/>
            <person name="Wang K."/>
            <person name="White C.S."/>
            <person name="Williams A.C."/>
            <person name="Williamson J."/>
            <person name="Wilson K."/>
            <person name="Woghiren I.O."/>
            <person name="Woodworth J.R."/>
            <person name="Worley K.C."/>
            <person name="Wright R.A."/>
            <person name="Wu W."/>
            <person name="Young L."/>
            <person name="Zhang L."/>
            <person name="Zhang J."/>
            <person name="Zhu Y."/>
            <person name="Muzny D.M."/>
            <person name="Weinstock G."/>
            <person name="Gibbs R.A."/>
        </authorList>
    </citation>
    <scope>NUCLEOTIDE SEQUENCE [LARGE SCALE GENOMIC DNA]</scope>
    <source>
        <strain evidence="3">LSR1</strain>
    </source>
</reference>
<dbReference type="PhylomeDB" id="C4WXA4"/>
<reference evidence="1" key="1">
    <citation type="submission" date="2009-06" db="EMBL/GenBank/DDBJ databases">
        <title>A full-length cDNA resource of the pea aphid, Acyrthosiphon pisum.</title>
        <authorList>
            <person name="Shigenobu S."/>
            <person name="Nakabachi A."/>
            <person name="Richards S."/>
        </authorList>
    </citation>
    <scope>NUCLEOTIDE SEQUENCE</scope>
    <source>
        <strain evidence="1">LSR1</strain>
        <tissue evidence="1">Whole body</tissue>
    </source>
</reference>
<evidence type="ECO:0000313" key="2">
    <source>
        <dbReference type="EnsemblMetazoa" id="NP_001155619.1"/>
    </source>
</evidence>
<gene>
    <name evidence="1" type="primary">ACYPI005298</name>
    <name evidence="2" type="synonym">100164268</name>
</gene>
<dbReference type="AlphaFoldDB" id="C4WXA4"/>
<dbReference type="EnsemblMetazoa" id="NM_001162147.2">
    <property type="protein sequence ID" value="NP_001155619.1"/>
    <property type="gene ID" value="LOC100164268"/>
</dbReference>
<organism evidence="1">
    <name type="scientific">Acyrthosiphon pisum</name>
    <name type="common">Pea aphid</name>
    <dbReference type="NCBI Taxonomy" id="7029"/>
    <lineage>
        <taxon>Eukaryota</taxon>
        <taxon>Metazoa</taxon>
        <taxon>Ecdysozoa</taxon>
        <taxon>Arthropoda</taxon>
        <taxon>Hexapoda</taxon>
        <taxon>Insecta</taxon>
        <taxon>Pterygota</taxon>
        <taxon>Neoptera</taxon>
        <taxon>Paraneoptera</taxon>
        <taxon>Hemiptera</taxon>
        <taxon>Sternorrhyncha</taxon>
        <taxon>Aphidomorpha</taxon>
        <taxon>Aphidoidea</taxon>
        <taxon>Aphididae</taxon>
        <taxon>Macrosiphini</taxon>
        <taxon>Acyrthosiphon</taxon>
    </lineage>
</organism>
<reference evidence="2" key="3">
    <citation type="submission" date="2022-06" db="UniProtKB">
        <authorList>
            <consortium name="EnsemblMetazoa"/>
        </authorList>
    </citation>
    <scope>IDENTIFICATION</scope>
</reference>
<evidence type="ECO:0000313" key="1">
    <source>
        <dbReference type="EMBL" id="BAH72524.1"/>
    </source>
</evidence>